<keyword evidence="2" id="KW-0808">Transferase</keyword>
<dbReference type="SUPFAM" id="SSF53448">
    <property type="entry name" value="Nucleotide-diphospho-sugar transferases"/>
    <property type="match status" value="1"/>
</dbReference>
<dbReference type="InterPro" id="IPR029044">
    <property type="entry name" value="Nucleotide-diphossugar_trans"/>
</dbReference>
<dbReference type="Proteomes" id="UP000198853">
    <property type="component" value="Unassembled WGS sequence"/>
</dbReference>
<accession>A0A1G8P1Q3</accession>
<organism evidence="2 3">
    <name type="scientific">Natribacillus halophilus</name>
    <dbReference type="NCBI Taxonomy" id="549003"/>
    <lineage>
        <taxon>Bacteria</taxon>
        <taxon>Bacillati</taxon>
        <taxon>Bacillota</taxon>
        <taxon>Bacilli</taxon>
        <taxon>Bacillales</taxon>
        <taxon>Bacillaceae</taxon>
        <taxon>Natribacillus</taxon>
    </lineage>
</organism>
<dbReference type="GO" id="GO:0016740">
    <property type="term" value="F:transferase activity"/>
    <property type="evidence" value="ECO:0007669"/>
    <property type="project" value="UniProtKB-KW"/>
</dbReference>
<gene>
    <name evidence="2" type="ORF">SAMN04488123_107151</name>
</gene>
<keyword evidence="3" id="KW-1185">Reference proteome</keyword>
<name>A0A1G8P1Q3_9BACI</name>
<evidence type="ECO:0000259" key="1">
    <source>
        <dbReference type="Pfam" id="PF00535"/>
    </source>
</evidence>
<dbReference type="AlphaFoldDB" id="A0A1G8P1Q3"/>
<dbReference type="EMBL" id="FNEN01000007">
    <property type="protein sequence ID" value="SDI86443.1"/>
    <property type="molecule type" value="Genomic_DNA"/>
</dbReference>
<feature type="domain" description="Glycosyltransferase 2-like" evidence="1">
    <location>
        <begin position="16"/>
        <end position="116"/>
    </location>
</feature>
<dbReference type="RefSeq" id="WP_090398445.1">
    <property type="nucleotide sequence ID" value="NZ_FNEN01000007.1"/>
</dbReference>
<dbReference type="Pfam" id="PF00535">
    <property type="entry name" value="Glycos_transf_2"/>
    <property type="match status" value="1"/>
</dbReference>
<dbReference type="Gene3D" id="3.90.550.10">
    <property type="entry name" value="Spore Coat Polysaccharide Biosynthesis Protein SpsA, Chain A"/>
    <property type="match status" value="1"/>
</dbReference>
<evidence type="ECO:0000313" key="2">
    <source>
        <dbReference type="EMBL" id="SDI86443.1"/>
    </source>
</evidence>
<dbReference type="InterPro" id="IPR001173">
    <property type="entry name" value="Glyco_trans_2-like"/>
</dbReference>
<proteinExistence type="predicted"/>
<protein>
    <submittedName>
        <fullName evidence="2">Glycosyl transferase family 2</fullName>
    </submittedName>
</protein>
<evidence type="ECO:0000313" key="3">
    <source>
        <dbReference type="Proteomes" id="UP000198853"/>
    </source>
</evidence>
<sequence length="231" mass="26073">MISIGMATMPSRFKNLAITIPTLLNQCDRMYVHVNGATDAPSFLKKESKIKLTFSHKNKGGQMAFKGFPKTSGYYFCVDDDLMYPDDYVEKMVALMIDYDDEIIACVHGSDFDPYKPSKNVFKNKTNAHVSYQGLDDHARVMIPGVGTSAMSTKKFSLSPTDFYPHKNMRDAVVACKAAKAGMPVMAIKREANWIKKIPMPTEINKNEAYYENIDRLIARHIEYFKRIAGG</sequence>
<reference evidence="2 3" key="1">
    <citation type="submission" date="2016-10" db="EMBL/GenBank/DDBJ databases">
        <authorList>
            <person name="de Groot N.N."/>
        </authorList>
    </citation>
    <scope>NUCLEOTIDE SEQUENCE [LARGE SCALE GENOMIC DNA]</scope>
    <source>
        <strain evidence="2 3">DSM 21771</strain>
    </source>
</reference>